<dbReference type="Proteomes" id="UP000036520">
    <property type="component" value="Chromosome"/>
</dbReference>
<dbReference type="InterPro" id="IPR045304">
    <property type="entry name" value="LbH_SAT"/>
</dbReference>
<accession>A0A0H4PC17</accession>
<evidence type="ECO:0000256" key="3">
    <source>
        <dbReference type="ARBA" id="ARBA00022679"/>
    </source>
</evidence>
<gene>
    <name evidence="6" type="ORF">CA2015_2550</name>
</gene>
<dbReference type="Gene3D" id="1.10.3130.10">
    <property type="entry name" value="serine acetyltransferase, domain 1"/>
    <property type="match status" value="1"/>
</dbReference>
<evidence type="ECO:0000256" key="1">
    <source>
        <dbReference type="ARBA" id="ARBA00018522"/>
    </source>
</evidence>
<dbReference type="OrthoDB" id="9801456at2"/>
<dbReference type="STRING" id="320787.CA2015_2550"/>
<keyword evidence="4" id="KW-0012">Acyltransferase</keyword>
<dbReference type="SUPFAM" id="SSF51161">
    <property type="entry name" value="Trimeric LpxA-like enzymes"/>
    <property type="match status" value="1"/>
</dbReference>
<dbReference type="GO" id="GO:0005737">
    <property type="term" value="C:cytoplasm"/>
    <property type="evidence" value="ECO:0007669"/>
    <property type="project" value="InterPro"/>
</dbReference>
<name>A0A0H4PC17_9BACT</name>
<evidence type="ECO:0000313" key="7">
    <source>
        <dbReference type="Proteomes" id="UP000036520"/>
    </source>
</evidence>
<reference evidence="6 7" key="1">
    <citation type="submission" date="2015-07" db="EMBL/GenBank/DDBJ databases">
        <authorList>
            <person name="Kim K.M."/>
        </authorList>
    </citation>
    <scope>NUCLEOTIDE SEQUENCE [LARGE SCALE GENOMIC DNA]</scope>
    <source>
        <strain evidence="6 7">KCTC 12363</strain>
    </source>
</reference>
<dbReference type="InterPro" id="IPR042122">
    <property type="entry name" value="Ser_AcTrfase_N_sf"/>
</dbReference>
<dbReference type="GO" id="GO:0009001">
    <property type="term" value="F:serine O-acetyltransferase activity"/>
    <property type="evidence" value="ECO:0007669"/>
    <property type="project" value="InterPro"/>
</dbReference>
<dbReference type="CDD" id="cd03354">
    <property type="entry name" value="LbH_SAT"/>
    <property type="match status" value="1"/>
</dbReference>
<evidence type="ECO:0000313" key="6">
    <source>
        <dbReference type="EMBL" id="AKP51961.1"/>
    </source>
</evidence>
<evidence type="ECO:0000256" key="4">
    <source>
        <dbReference type="ARBA" id="ARBA00023315"/>
    </source>
</evidence>
<dbReference type="RefSeq" id="WP_048642246.1">
    <property type="nucleotide sequence ID" value="NZ_CP012040.1"/>
</dbReference>
<protein>
    <recommendedName>
        <fullName evidence="1">Serine acetyltransferase</fullName>
    </recommendedName>
</protein>
<dbReference type="AlphaFoldDB" id="A0A0H4PC17"/>
<dbReference type="PANTHER" id="PTHR42811">
    <property type="entry name" value="SERINE ACETYLTRANSFERASE"/>
    <property type="match status" value="1"/>
</dbReference>
<proteinExistence type="predicted"/>
<dbReference type="Gene3D" id="2.160.10.10">
    <property type="entry name" value="Hexapeptide repeat proteins"/>
    <property type="match status" value="1"/>
</dbReference>
<keyword evidence="2" id="KW-0028">Amino-acid biosynthesis</keyword>
<dbReference type="PATRIC" id="fig|320787.5.peg.2793"/>
<dbReference type="InterPro" id="IPR010493">
    <property type="entry name" value="Ser_AcTrfase_N"/>
</dbReference>
<keyword evidence="7" id="KW-1185">Reference proteome</keyword>
<dbReference type="KEGG" id="camu:CA2015_2550"/>
<evidence type="ECO:0000256" key="2">
    <source>
        <dbReference type="ARBA" id="ARBA00022605"/>
    </source>
</evidence>
<keyword evidence="3 6" id="KW-0808">Transferase</keyword>
<feature type="domain" description="Serine acetyltransferase N-terminal" evidence="5">
    <location>
        <begin position="77"/>
        <end position="126"/>
    </location>
</feature>
<dbReference type="GO" id="GO:0006535">
    <property type="term" value="P:cysteine biosynthetic process from serine"/>
    <property type="evidence" value="ECO:0007669"/>
    <property type="project" value="InterPro"/>
</dbReference>
<dbReference type="InterPro" id="IPR011004">
    <property type="entry name" value="Trimer_LpxA-like_sf"/>
</dbReference>
<evidence type="ECO:0000259" key="5">
    <source>
        <dbReference type="Pfam" id="PF06426"/>
    </source>
</evidence>
<dbReference type="Pfam" id="PF06426">
    <property type="entry name" value="SATase_N"/>
    <property type="match status" value="1"/>
</dbReference>
<dbReference type="EMBL" id="CP012040">
    <property type="protein sequence ID" value="AKP51961.1"/>
    <property type="molecule type" value="Genomic_DNA"/>
</dbReference>
<organism evidence="6 7">
    <name type="scientific">Cyclobacterium amurskyense</name>
    <dbReference type="NCBI Taxonomy" id="320787"/>
    <lineage>
        <taxon>Bacteria</taxon>
        <taxon>Pseudomonadati</taxon>
        <taxon>Bacteroidota</taxon>
        <taxon>Cytophagia</taxon>
        <taxon>Cytophagales</taxon>
        <taxon>Cyclobacteriaceae</taxon>
        <taxon>Cyclobacterium</taxon>
    </lineage>
</organism>
<sequence length="278" mass="30727">MEVFLNRLQKAHNLCPGCPSPKVINRFFVDLLGILFPEHSSEALKDKGSLELKFSELKLQLQKILTMNVALHNGNGEDLANQFFEKLEEEVYNKLHEDLDAMYKGDPAAKSKTEVIRCYPGFYAISAYRVAHLLHRLGISLIPRMITEYAHSKTGVDIHPGAMIGRFFCIDHATGIVIGETTLVGDRVKIYQGVTLGALSVNKEDADKKRHPTIEDDVVLYAGATILGGDTVIGKGSVVGGNVWLTKSIPAKSKIYYQTKMLDGASNLTDFYVLKSEA</sequence>